<evidence type="ECO:0000256" key="3">
    <source>
        <dbReference type="ARBA" id="ARBA00022801"/>
    </source>
</evidence>
<accession>A0A9D1WTV4</accession>
<evidence type="ECO:0000256" key="2">
    <source>
        <dbReference type="ARBA" id="ARBA00022723"/>
    </source>
</evidence>
<dbReference type="EMBL" id="DXEM01000010">
    <property type="protein sequence ID" value="HIX67149.1"/>
    <property type="molecule type" value="Genomic_DNA"/>
</dbReference>
<dbReference type="GO" id="GO:0005737">
    <property type="term" value="C:cytoplasm"/>
    <property type="evidence" value="ECO:0007669"/>
    <property type="project" value="TreeGrafter"/>
</dbReference>
<evidence type="ECO:0000313" key="7">
    <source>
        <dbReference type="EMBL" id="HIX67149.1"/>
    </source>
</evidence>
<dbReference type="GO" id="GO:0006364">
    <property type="term" value="P:rRNA processing"/>
    <property type="evidence" value="ECO:0007669"/>
    <property type="project" value="TreeGrafter"/>
</dbReference>
<comment type="caution">
    <text evidence="7">The sequence shown here is derived from an EMBL/GenBank/DDBJ whole genome shotgun (WGS) entry which is preliminary data.</text>
</comment>
<dbReference type="GO" id="GO:0046872">
    <property type="term" value="F:metal ion binding"/>
    <property type="evidence" value="ECO:0007669"/>
    <property type="project" value="UniProtKB-KW"/>
</dbReference>
<evidence type="ECO:0000313" key="8">
    <source>
        <dbReference type="Proteomes" id="UP000886721"/>
    </source>
</evidence>
<gene>
    <name evidence="7" type="ORF">H9735_03360</name>
</gene>
<reference evidence="7" key="2">
    <citation type="submission" date="2021-04" db="EMBL/GenBank/DDBJ databases">
        <authorList>
            <person name="Gilroy R."/>
        </authorList>
    </citation>
    <scope>NUCLEOTIDE SEQUENCE</scope>
    <source>
        <strain evidence="7">CHK191-13928</strain>
    </source>
</reference>
<protein>
    <submittedName>
        <fullName evidence="7">Ribonuclease E/G</fullName>
    </submittedName>
</protein>
<dbReference type="Pfam" id="PF10150">
    <property type="entry name" value="RNase_E_G"/>
    <property type="match status" value="1"/>
</dbReference>
<dbReference type="Proteomes" id="UP000886721">
    <property type="component" value="Unassembled WGS sequence"/>
</dbReference>
<dbReference type="CDD" id="cd04453">
    <property type="entry name" value="S1_RNase_E"/>
    <property type="match status" value="1"/>
</dbReference>
<dbReference type="Gene3D" id="2.40.50.140">
    <property type="entry name" value="Nucleic acid-binding proteins"/>
    <property type="match status" value="1"/>
</dbReference>
<keyword evidence="5" id="KW-0694">RNA-binding</keyword>
<dbReference type="InterPro" id="IPR003029">
    <property type="entry name" value="S1_domain"/>
</dbReference>
<keyword evidence="3" id="KW-0378">Hydrolase</keyword>
<evidence type="ECO:0000256" key="5">
    <source>
        <dbReference type="ARBA" id="ARBA00022884"/>
    </source>
</evidence>
<dbReference type="SMART" id="SM00316">
    <property type="entry name" value="S1"/>
    <property type="match status" value="1"/>
</dbReference>
<reference evidence="7" key="1">
    <citation type="journal article" date="2021" name="PeerJ">
        <title>Extensive microbial diversity within the chicken gut microbiome revealed by metagenomics and culture.</title>
        <authorList>
            <person name="Gilroy R."/>
            <person name="Ravi A."/>
            <person name="Getino M."/>
            <person name="Pursley I."/>
            <person name="Horton D.L."/>
            <person name="Alikhan N.F."/>
            <person name="Baker D."/>
            <person name="Gharbi K."/>
            <person name="Hall N."/>
            <person name="Watson M."/>
            <person name="Adriaenssens E.M."/>
            <person name="Foster-Nyarko E."/>
            <person name="Jarju S."/>
            <person name="Secka A."/>
            <person name="Antonio M."/>
            <person name="Oren A."/>
            <person name="Chaudhuri R.R."/>
            <person name="La Ragione R."/>
            <person name="Hildebrand F."/>
            <person name="Pallen M.J."/>
        </authorList>
    </citation>
    <scope>NUCLEOTIDE SEQUENCE</scope>
    <source>
        <strain evidence="7">CHK191-13928</strain>
    </source>
</reference>
<keyword evidence="2" id="KW-0479">Metal-binding</keyword>
<proteinExistence type="predicted"/>
<dbReference type="PROSITE" id="PS50126">
    <property type="entry name" value="S1"/>
    <property type="match status" value="1"/>
</dbReference>
<dbReference type="GO" id="GO:0016787">
    <property type="term" value="F:hydrolase activity"/>
    <property type="evidence" value="ECO:0007669"/>
    <property type="project" value="UniProtKB-KW"/>
</dbReference>
<dbReference type="PANTHER" id="PTHR30001">
    <property type="entry name" value="RIBONUCLEASE"/>
    <property type="match status" value="1"/>
</dbReference>
<dbReference type="InterPro" id="IPR019307">
    <property type="entry name" value="RNA-bd_AU-1/RNase_E/G"/>
</dbReference>
<evidence type="ECO:0000256" key="1">
    <source>
        <dbReference type="ARBA" id="ARBA00001946"/>
    </source>
</evidence>
<dbReference type="InterPro" id="IPR012340">
    <property type="entry name" value="NA-bd_OB-fold"/>
</dbReference>
<name>A0A9D1WTV4_9FIRM</name>
<feature type="domain" description="S1 motif" evidence="6">
    <location>
        <begin position="39"/>
        <end position="113"/>
    </location>
</feature>
<dbReference type="AlphaFoldDB" id="A0A9D1WTV4"/>
<dbReference type="SUPFAM" id="SSF50249">
    <property type="entry name" value="Nucleic acid-binding proteins"/>
    <property type="match status" value="1"/>
</dbReference>
<dbReference type="PANTHER" id="PTHR30001:SF0">
    <property type="entry name" value="RIBONUCLEASE G"/>
    <property type="match status" value="1"/>
</dbReference>
<organism evidence="7 8">
    <name type="scientific">Candidatus Anaerostipes excrementavium</name>
    <dbReference type="NCBI Taxonomy" id="2838463"/>
    <lineage>
        <taxon>Bacteria</taxon>
        <taxon>Bacillati</taxon>
        <taxon>Bacillota</taxon>
        <taxon>Clostridia</taxon>
        <taxon>Lachnospirales</taxon>
        <taxon>Lachnospiraceae</taxon>
        <taxon>Anaerostipes</taxon>
    </lineage>
</organism>
<keyword evidence="4" id="KW-0460">Magnesium</keyword>
<dbReference type="GO" id="GO:0004540">
    <property type="term" value="F:RNA nuclease activity"/>
    <property type="evidence" value="ECO:0007669"/>
    <property type="project" value="InterPro"/>
</dbReference>
<evidence type="ECO:0000259" key="6">
    <source>
        <dbReference type="PROSITE" id="PS50126"/>
    </source>
</evidence>
<dbReference type="InterPro" id="IPR004659">
    <property type="entry name" value="RNase_E/G"/>
</dbReference>
<dbReference type="GO" id="GO:0003723">
    <property type="term" value="F:RNA binding"/>
    <property type="evidence" value="ECO:0007669"/>
    <property type="project" value="UniProtKB-KW"/>
</dbReference>
<evidence type="ECO:0000256" key="4">
    <source>
        <dbReference type="ARBA" id="ARBA00022842"/>
    </source>
</evidence>
<sequence>MSAELIITKMKNYFVSAWLQDHKIVELHCCDAKQKSIIGNIYIGKVKNVVKNINGAFVEFEKGELGFLPMRDRSLKAEEEILVQVKKEGTREKKPLLSQQIELTGKYLVLTSDRASIGISNKIRDKKQREELRDMTECLVTDTYGFILRTRAAAAPKEAVMQEARELSQKFESILQKSCYRSAFQLLEVNQNMESELLFGKMADEVLQVITDQEILGESLTRQGYPVKMETDRTAIERKYRIRHFLKEALSQKVWMKSGGFLYVEQTEAMAVIDVNTGKSIGKGKKEDHIRDTNLEAAKEAARQIRLRNLSGIIVIDFIDMKSEYDKETLLRVMQMYLDQDSKKAVAVDLTKLGLMEITRKKERNPIFRQIAIDILD</sequence>
<comment type="cofactor">
    <cofactor evidence="1">
        <name>Mg(2+)</name>
        <dbReference type="ChEBI" id="CHEBI:18420"/>
    </cofactor>
</comment>